<dbReference type="EMBL" id="JAMZFW010000008">
    <property type="protein sequence ID" value="MCP1102229.1"/>
    <property type="molecule type" value="Genomic_DNA"/>
</dbReference>
<keyword evidence="1" id="KW-1133">Transmembrane helix</keyword>
<evidence type="ECO:0000256" key="1">
    <source>
        <dbReference type="SAM" id="Phobius"/>
    </source>
</evidence>
<protein>
    <submittedName>
        <fullName evidence="3">Uncharacterized protein</fullName>
    </submittedName>
</protein>
<feature type="transmembrane region" description="Helical" evidence="1">
    <location>
        <begin position="275"/>
        <end position="293"/>
    </location>
</feature>
<evidence type="ECO:0000256" key="2">
    <source>
        <dbReference type="SAM" id="SignalP"/>
    </source>
</evidence>
<name>A0ABT1E8S0_9FIRM</name>
<dbReference type="RefSeq" id="WP_262066012.1">
    <property type="nucleotide sequence ID" value="NZ_JAMXOD010000008.1"/>
</dbReference>
<gene>
    <name evidence="3" type="ORF">NK125_07360</name>
</gene>
<keyword evidence="1" id="KW-0812">Transmembrane</keyword>
<keyword evidence="4" id="KW-1185">Reference proteome</keyword>
<reference evidence="3 4" key="1">
    <citation type="journal article" date="2022" name="Genome Biol. Evol.">
        <title>Host diet, physiology and behaviors set the stage for Lachnospiraceae cladogenesis.</title>
        <authorList>
            <person name="Vera-Ponce De Leon A."/>
            <person name="Schneider M."/>
            <person name="Jahnes B.C."/>
            <person name="Sadowski V."/>
            <person name="Camuy-Velez L.A."/>
            <person name="Duan J."/>
            <person name="Sabree Z.L."/>
        </authorList>
    </citation>
    <scope>NUCLEOTIDE SEQUENCE [LARGE SCALE GENOMIC DNA]</scope>
    <source>
        <strain evidence="3 4">PAL113</strain>
    </source>
</reference>
<evidence type="ECO:0000313" key="3">
    <source>
        <dbReference type="EMBL" id="MCP1102229.1"/>
    </source>
</evidence>
<evidence type="ECO:0000313" key="4">
    <source>
        <dbReference type="Proteomes" id="UP001523566"/>
    </source>
</evidence>
<feature type="signal peptide" evidence="2">
    <location>
        <begin position="1"/>
        <end position="20"/>
    </location>
</feature>
<dbReference type="Proteomes" id="UP001523566">
    <property type="component" value="Unassembled WGS sequence"/>
</dbReference>
<accession>A0ABT1E8S0</accession>
<keyword evidence="2" id="KW-0732">Signal</keyword>
<proteinExistence type="predicted"/>
<keyword evidence="1" id="KW-0472">Membrane</keyword>
<comment type="caution">
    <text evidence="3">The sequence shown here is derived from an EMBL/GenBank/DDBJ whole genome shotgun (WGS) entry which is preliminary data.</text>
</comment>
<sequence>MKKIIPIVLLWLLYAFQSEATNDGVYLEKVQECEEYQNILDIEEDAMDMLQSGYGMEYFDEISESDVQLDYSRMYKVYVDTGIENAGTNDAEIIKEYIEKSDYFWSLPVEVNGNKLELTYGKHREPLTNKEKLVLSEEQIAEYESNMGKWVCQGVSIGVRHYLSETLEEVGQQVECEEAVIVESIPGFHYGVGITFHNQKAENVLSLNEPYPLMEKENVEKIRKSKRFFEKNDLEAGVFDFSQAMELSNAFERGSLVVHISEALNSVSIGVERKWILLGGLGIILFVGCGFLIRKKKN</sequence>
<organism evidence="3 4">
    <name type="scientific">Aequitasia blattaphilus</name>
    <dbReference type="NCBI Taxonomy" id="2949332"/>
    <lineage>
        <taxon>Bacteria</taxon>
        <taxon>Bacillati</taxon>
        <taxon>Bacillota</taxon>
        <taxon>Clostridia</taxon>
        <taxon>Lachnospirales</taxon>
        <taxon>Lachnospiraceae</taxon>
        <taxon>Aequitasia</taxon>
    </lineage>
</organism>
<feature type="chain" id="PRO_5045052061" evidence="2">
    <location>
        <begin position="21"/>
        <end position="298"/>
    </location>
</feature>